<protein>
    <submittedName>
        <fullName evidence="1">M20/M25/M40 family metallo-hydrolase</fullName>
    </submittedName>
</protein>
<dbReference type="PANTHER" id="PTHR43808">
    <property type="entry name" value="ACETYLORNITHINE DEACETYLASE"/>
    <property type="match status" value="1"/>
</dbReference>
<accession>A0ABV6NP57</accession>
<dbReference type="PANTHER" id="PTHR43808:SF31">
    <property type="entry name" value="N-ACETYL-L-CITRULLINE DEACETYLASE"/>
    <property type="match status" value="1"/>
</dbReference>
<dbReference type="Gene3D" id="3.40.630.10">
    <property type="entry name" value="Zn peptidases"/>
    <property type="match status" value="2"/>
</dbReference>
<name>A0ABV6NP57_9BACI</name>
<evidence type="ECO:0000313" key="1">
    <source>
        <dbReference type="EMBL" id="MFC0562545.1"/>
    </source>
</evidence>
<sequence>MSNQLFTSEHSKLLLDLLEMNTVSPMETGRLSEIPRAQKMYANYAVEKSGGNCEIVYHQSPDPSILTLEDVPISIRECAHQLGHLFWENQSNLVLRFGQKRPVEKTIMFNFHIDTVDGMFPVTFDGETYRGRGAVDMKGPGVALLAGIQAAVSQKADLLDDTSILIQCVSGEEGGAMGFYGTKQLADKGYIGRFNLFAEPSGGVYFDRSSTSMTARIDVFGQDSTDDAPDQGHNATLLLGYVAQRLMKELPEQIEKEGGKMCLAGLHTGNMHNKVYGSGQLLLNFAYVTTESGRQIKAWVEEAFLAAVNRFRIEFSSVPTAAATVKEAKDISQLTWIKQGLPVLMNRHAELEHFLGSLGLKRNPDDQVEKAFTCDAMWVQANDVYTVVYGPGSLEGNLAHAKGEYINKRDLERYASFIYNLLLKYSAIAQTKSTKELNI</sequence>
<evidence type="ECO:0000313" key="2">
    <source>
        <dbReference type="Proteomes" id="UP001589833"/>
    </source>
</evidence>
<proteinExistence type="predicted"/>
<dbReference type="SUPFAM" id="SSF53187">
    <property type="entry name" value="Zn-dependent exopeptidases"/>
    <property type="match status" value="1"/>
</dbReference>
<keyword evidence="2" id="KW-1185">Reference proteome</keyword>
<dbReference type="Proteomes" id="UP001589833">
    <property type="component" value="Unassembled WGS sequence"/>
</dbReference>
<dbReference type="InterPro" id="IPR050072">
    <property type="entry name" value="Peptidase_M20A"/>
</dbReference>
<reference evidence="1 2" key="1">
    <citation type="submission" date="2024-09" db="EMBL/GenBank/DDBJ databases">
        <authorList>
            <person name="Sun Q."/>
            <person name="Mori K."/>
        </authorList>
    </citation>
    <scope>NUCLEOTIDE SEQUENCE [LARGE SCALE GENOMIC DNA]</scope>
    <source>
        <strain evidence="1 2">NCAIM B.02301</strain>
    </source>
</reference>
<organism evidence="1 2">
    <name type="scientific">Halalkalibacter alkalisediminis</name>
    <dbReference type="NCBI Taxonomy" id="935616"/>
    <lineage>
        <taxon>Bacteria</taxon>
        <taxon>Bacillati</taxon>
        <taxon>Bacillota</taxon>
        <taxon>Bacilli</taxon>
        <taxon>Bacillales</taxon>
        <taxon>Bacillaceae</taxon>
        <taxon>Halalkalibacter</taxon>
    </lineage>
</organism>
<gene>
    <name evidence="1" type="ORF">ACFFH4_27355</name>
</gene>
<dbReference type="RefSeq" id="WP_273847597.1">
    <property type="nucleotide sequence ID" value="NZ_JAQQWT010000028.1"/>
</dbReference>
<comment type="caution">
    <text evidence="1">The sequence shown here is derived from an EMBL/GenBank/DDBJ whole genome shotgun (WGS) entry which is preliminary data.</text>
</comment>
<dbReference type="EMBL" id="JBHLTR010000136">
    <property type="protein sequence ID" value="MFC0562545.1"/>
    <property type="molecule type" value="Genomic_DNA"/>
</dbReference>
<dbReference type="Pfam" id="PF01546">
    <property type="entry name" value="Peptidase_M20"/>
    <property type="match status" value="1"/>
</dbReference>
<dbReference type="InterPro" id="IPR002933">
    <property type="entry name" value="Peptidase_M20"/>
</dbReference>